<dbReference type="InterPro" id="IPR045055">
    <property type="entry name" value="DNA2/NAM7-like"/>
</dbReference>
<dbReference type="InterPro" id="IPR041677">
    <property type="entry name" value="DNA2/NAM7_AAA_11"/>
</dbReference>
<evidence type="ECO:0000259" key="1">
    <source>
        <dbReference type="Pfam" id="PF13086"/>
    </source>
</evidence>
<feature type="non-terminal residue" evidence="2">
    <location>
        <position position="172"/>
    </location>
</feature>
<proteinExistence type="predicted"/>
<sequence length="172" mass="20001">MGKKEIYIHNKMVYIKDELKNNIEKVFDTGERYSVLYKGSKTEYPYNKEDILIKSKVELTSEIRKTMDYFTNIAKHKDVESDLGQNKGKKFYFYKKQMEKLEGMNRGSALYSYLNKTNEQREEVKQLIFPFGLNYSQMQAVKNSFSHQISVIQGPPGTGKTQTILNIIANAV</sequence>
<protein>
    <submittedName>
        <fullName evidence="2">AAA family ATPase</fullName>
    </submittedName>
</protein>
<dbReference type="PANTHER" id="PTHR10887:SF495">
    <property type="entry name" value="HELICASE SENATAXIN ISOFORM X1-RELATED"/>
    <property type="match status" value="1"/>
</dbReference>
<dbReference type="AlphaFoldDB" id="A0A5Y1I9Q3"/>
<dbReference type="EMBL" id="AAHZER010000029">
    <property type="protein sequence ID" value="ECB9394611.1"/>
    <property type="molecule type" value="Genomic_DNA"/>
</dbReference>
<comment type="caution">
    <text evidence="2">The sequence shown here is derived from an EMBL/GenBank/DDBJ whole genome shotgun (WGS) entry which is preliminary data.</text>
</comment>
<dbReference type="InterPro" id="IPR027417">
    <property type="entry name" value="P-loop_NTPase"/>
</dbReference>
<dbReference type="SUPFAM" id="SSF52540">
    <property type="entry name" value="P-loop containing nucleoside triphosphate hydrolases"/>
    <property type="match status" value="1"/>
</dbReference>
<dbReference type="Pfam" id="PF13086">
    <property type="entry name" value="AAA_11"/>
    <property type="match status" value="1"/>
</dbReference>
<accession>A0A5Y1I9Q3</accession>
<dbReference type="Gene3D" id="3.40.50.300">
    <property type="entry name" value="P-loop containing nucleotide triphosphate hydrolases"/>
    <property type="match status" value="1"/>
</dbReference>
<dbReference type="GO" id="GO:0004386">
    <property type="term" value="F:helicase activity"/>
    <property type="evidence" value="ECO:0007669"/>
    <property type="project" value="InterPro"/>
</dbReference>
<evidence type="ECO:0000313" key="2">
    <source>
        <dbReference type="EMBL" id="ECB9394611.1"/>
    </source>
</evidence>
<feature type="domain" description="DNA2/NAM7 helicase helicase" evidence="1">
    <location>
        <begin position="133"/>
        <end position="171"/>
    </location>
</feature>
<organism evidence="2">
    <name type="scientific">Listeria monocytogenes</name>
    <dbReference type="NCBI Taxonomy" id="1639"/>
    <lineage>
        <taxon>Bacteria</taxon>
        <taxon>Bacillati</taxon>
        <taxon>Bacillota</taxon>
        <taxon>Bacilli</taxon>
        <taxon>Bacillales</taxon>
        <taxon>Listeriaceae</taxon>
        <taxon>Listeria</taxon>
    </lineage>
</organism>
<gene>
    <name evidence="2" type="ORF">AFS60_11370</name>
</gene>
<name>A0A5Y1I9Q3_LISMN</name>
<dbReference type="PANTHER" id="PTHR10887">
    <property type="entry name" value="DNA2/NAM7 HELICASE FAMILY"/>
    <property type="match status" value="1"/>
</dbReference>
<reference evidence="2" key="1">
    <citation type="submission" date="2019-07" db="EMBL/GenBank/DDBJ databases">
        <authorList>
            <consortium name="GenomeTrakr: Next Generation Sequencing Network for Food Pathogen Tracability"/>
        </authorList>
    </citation>
    <scope>NUCLEOTIDE SEQUENCE</scope>
    <source>
        <strain evidence="2">FDA00007511</strain>
    </source>
</reference>